<gene>
    <name evidence="2" type="ORF">NSU_pLA1007</name>
</gene>
<dbReference type="EMBL" id="AGFM01000122">
    <property type="protein sequence ID" value="EHJ57901.1"/>
    <property type="molecule type" value="Genomic_DNA"/>
</dbReference>
<reference evidence="2 3" key="1">
    <citation type="journal article" date="2012" name="J. Bacteriol.">
        <title>Genome sequence of benzo(a)pyrene-degrading bacterium Novosphingobium pentaromativorans US6-1.</title>
        <authorList>
            <person name="Luo Y.R."/>
            <person name="Kang S.G."/>
            <person name="Kim S.J."/>
            <person name="Kim M.R."/>
            <person name="Li N."/>
            <person name="Lee J.H."/>
            <person name="Kwon K.K."/>
        </authorList>
    </citation>
    <scope>NUCLEOTIDE SEQUENCE [LARGE SCALE GENOMIC DNA]</scope>
    <source>
        <strain evidence="2 3">US6-1</strain>
        <plasmid evidence="2">pLA1</plasmid>
    </source>
</reference>
<proteinExistence type="predicted"/>
<keyword evidence="1" id="KW-0472">Membrane</keyword>
<keyword evidence="3" id="KW-1185">Reference proteome</keyword>
<dbReference type="Proteomes" id="UP000004030">
    <property type="component" value="Unassembled WGS sequence"/>
</dbReference>
<name>G6EKT4_9SPHN</name>
<evidence type="ECO:0000256" key="1">
    <source>
        <dbReference type="SAM" id="Phobius"/>
    </source>
</evidence>
<evidence type="ECO:0000313" key="3">
    <source>
        <dbReference type="Proteomes" id="UP000004030"/>
    </source>
</evidence>
<dbReference type="AlphaFoldDB" id="G6EKT4"/>
<feature type="transmembrane region" description="Helical" evidence="1">
    <location>
        <begin position="39"/>
        <end position="59"/>
    </location>
</feature>
<sequence>MDHDRYGLDGHPIYPRPGHFDHVTGQPLPTFGGSNGRTAGPLSIALAVLMCIVAVFLAYMSNLIG</sequence>
<accession>G6EKT4</accession>
<keyword evidence="2" id="KW-0614">Plasmid</keyword>
<geneLocation type="plasmid" evidence="2">
    <name>pLA1</name>
</geneLocation>
<keyword evidence="1" id="KW-1133">Transmembrane helix</keyword>
<evidence type="ECO:0000313" key="2">
    <source>
        <dbReference type="EMBL" id="EHJ57901.1"/>
    </source>
</evidence>
<organism evidence="2 3">
    <name type="scientific">Novosphingobium pentaromativorans US6-1</name>
    <dbReference type="NCBI Taxonomy" id="1088721"/>
    <lineage>
        <taxon>Bacteria</taxon>
        <taxon>Pseudomonadati</taxon>
        <taxon>Pseudomonadota</taxon>
        <taxon>Alphaproteobacteria</taxon>
        <taxon>Sphingomonadales</taxon>
        <taxon>Sphingomonadaceae</taxon>
        <taxon>Novosphingobium</taxon>
    </lineage>
</organism>
<protein>
    <submittedName>
        <fullName evidence="2">Uncharacterized protein</fullName>
    </submittedName>
</protein>
<keyword evidence="1" id="KW-0812">Transmembrane</keyword>
<comment type="caution">
    <text evidence="2">The sequence shown here is derived from an EMBL/GenBank/DDBJ whole genome shotgun (WGS) entry which is preliminary data.</text>
</comment>